<organism evidence="1 2">
    <name type="scientific">Microbacterium saperdae</name>
    <dbReference type="NCBI Taxonomy" id="69368"/>
    <lineage>
        <taxon>Bacteria</taxon>
        <taxon>Bacillati</taxon>
        <taxon>Actinomycetota</taxon>
        <taxon>Actinomycetes</taxon>
        <taxon>Micrococcales</taxon>
        <taxon>Microbacteriaceae</taxon>
        <taxon>Microbacterium</taxon>
    </lineage>
</organism>
<accession>A0A543B9P0</accession>
<name>A0A543B9P0_9MICO</name>
<dbReference type="Proteomes" id="UP000317209">
    <property type="component" value="Unassembled WGS sequence"/>
</dbReference>
<comment type="caution">
    <text evidence="1">The sequence shown here is derived from an EMBL/GenBank/DDBJ whole genome shotgun (WGS) entry which is preliminary data.</text>
</comment>
<evidence type="ECO:0000313" key="2">
    <source>
        <dbReference type="Proteomes" id="UP000317209"/>
    </source>
</evidence>
<keyword evidence="2" id="KW-1185">Reference proteome</keyword>
<sequence>MAVPERVAVSVLMSVRTPVPAVRAAVTATAGSSFAGASATQTGQRLGDGFGRVDLFGGHTLILHAT</sequence>
<proteinExistence type="predicted"/>
<gene>
    <name evidence="1" type="ORF">FB560_3019</name>
</gene>
<dbReference type="AlphaFoldDB" id="A0A543B9P0"/>
<dbReference type="EMBL" id="VFOX01000002">
    <property type="protein sequence ID" value="TQL81547.1"/>
    <property type="molecule type" value="Genomic_DNA"/>
</dbReference>
<protein>
    <submittedName>
        <fullName evidence="1">Uncharacterized protein</fullName>
    </submittedName>
</protein>
<reference evidence="1 2" key="1">
    <citation type="submission" date="2019-06" db="EMBL/GenBank/DDBJ databases">
        <title>Sequencing the genomes of 1000 actinobacteria strains.</title>
        <authorList>
            <person name="Klenk H.-P."/>
        </authorList>
    </citation>
    <scope>NUCLEOTIDE SEQUENCE [LARGE SCALE GENOMIC DNA]</scope>
    <source>
        <strain evidence="1 2">DSM 20169</strain>
    </source>
</reference>
<evidence type="ECO:0000313" key="1">
    <source>
        <dbReference type="EMBL" id="TQL81547.1"/>
    </source>
</evidence>